<dbReference type="InterPro" id="IPR029767">
    <property type="entry name" value="WecB-like"/>
</dbReference>
<accession>A0A2N5XZM6</accession>
<dbReference type="PANTHER" id="PTHR43174">
    <property type="entry name" value="UDP-N-ACETYLGLUCOSAMINE 2-EPIMERASE"/>
    <property type="match status" value="1"/>
</dbReference>
<sequence length="383" mass="40349">MHQNSPPHILCVVGARPNFMKIAPIMRAFNAPGSGITASLLHTGQHYDAAMKHSFFEQLHIPEPDVDLGVGSGSHAVQTAQIMQLFEPVLDERKPSAVLVVGDVNSTIACALVAVKKQIPVVHVEAGLRSGDRSMPEEINRILTDQLSDLLFTTEASAADNLHREGIAPEKIHFAGNVMIDTLLYNLASATPPRQTLAAAGANAGFAEGYGLLTLHRPSNVDDPAVLARLLEVLVELSQHTPLVFPVHPRTRGCITAAGLDGLLASGNILTLPPQGYLEMLGLMRDARLVLTDSGGIQEETTALGVPCITLRESTERPITVAQGTNTIVGTDPAAIRAAFADIANGGGKAGRQPELWDGAAAERIVAVIARWCAANAAAGQAA</sequence>
<evidence type="ECO:0000256" key="1">
    <source>
        <dbReference type="RuleBase" id="RU003513"/>
    </source>
</evidence>
<evidence type="ECO:0000313" key="4">
    <source>
        <dbReference type="Proteomes" id="UP000234845"/>
    </source>
</evidence>
<dbReference type="CDD" id="cd03786">
    <property type="entry name" value="GTB_UDP-GlcNAc_2-Epimerase"/>
    <property type="match status" value="1"/>
</dbReference>
<keyword evidence="4" id="KW-1185">Reference proteome</keyword>
<dbReference type="PANTHER" id="PTHR43174:SF1">
    <property type="entry name" value="UDP-N-ACETYLGLUCOSAMINE 2-EPIMERASE"/>
    <property type="match status" value="1"/>
</dbReference>
<dbReference type="EMBL" id="PKLZ01000012">
    <property type="protein sequence ID" value="PLW81598.1"/>
    <property type="molecule type" value="Genomic_DNA"/>
</dbReference>
<dbReference type="NCBIfam" id="TIGR00236">
    <property type="entry name" value="wecB"/>
    <property type="match status" value="1"/>
</dbReference>
<dbReference type="InterPro" id="IPR003331">
    <property type="entry name" value="UDP_GlcNAc_Epimerase_2_dom"/>
</dbReference>
<comment type="similarity">
    <text evidence="1">Belongs to the UDP-N-acetylglucosamine 2-epimerase family.</text>
</comment>
<dbReference type="Gene3D" id="3.40.50.2000">
    <property type="entry name" value="Glycogen Phosphorylase B"/>
    <property type="match status" value="2"/>
</dbReference>
<comment type="caution">
    <text evidence="3">The sequence shown here is derived from an EMBL/GenBank/DDBJ whole genome shotgun (WGS) entry which is preliminary data.</text>
</comment>
<dbReference type="OrthoDB" id="9803238at2"/>
<dbReference type="Pfam" id="PF02350">
    <property type="entry name" value="Epimerase_2"/>
    <property type="match status" value="1"/>
</dbReference>
<evidence type="ECO:0000259" key="2">
    <source>
        <dbReference type="Pfam" id="PF02350"/>
    </source>
</evidence>
<dbReference type="GO" id="GO:0016853">
    <property type="term" value="F:isomerase activity"/>
    <property type="evidence" value="ECO:0007669"/>
    <property type="project" value="UniProtKB-KW"/>
</dbReference>
<keyword evidence="1" id="KW-0413">Isomerase</keyword>
<dbReference type="SUPFAM" id="SSF53756">
    <property type="entry name" value="UDP-Glycosyltransferase/glycogen phosphorylase"/>
    <property type="match status" value="1"/>
</dbReference>
<feature type="domain" description="UDP-N-acetylglucosamine 2-epimerase" evidence="2">
    <location>
        <begin position="35"/>
        <end position="369"/>
    </location>
</feature>
<proteinExistence type="inferred from homology"/>
<name>A0A2N5XZM6_9GAMM</name>
<organism evidence="3 4">
    <name type="scientific">Kineobactrum sediminis</name>
    <dbReference type="NCBI Taxonomy" id="1905677"/>
    <lineage>
        <taxon>Bacteria</taxon>
        <taxon>Pseudomonadati</taxon>
        <taxon>Pseudomonadota</taxon>
        <taxon>Gammaproteobacteria</taxon>
        <taxon>Cellvibrionales</taxon>
        <taxon>Halieaceae</taxon>
        <taxon>Kineobactrum</taxon>
    </lineage>
</organism>
<reference evidence="4" key="1">
    <citation type="submission" date="2017-11" db="EMBL/GenBank/DDBJ databases">
        <title>The draft genome sequence of Chromatocurvus sp. F02.</title>
        <authorList>
            <person name="Du Z.-J."/>
            <person name="Chang Y.-Q."/>
        </authorList>
    </citation>
    <scope>NUCLEOTIDE SEQUENCE [LARGE SCALE GENOMIC DNA]</scope>
    <source>
        <strain evidence="4">F02</strain>
    </source>
</reference>
<dbReference type="Proteomes" id="UP000234845">
    <property type="component" value="Unassembled WGS sequence"/>
</dbReference>
<protein>
    <submittedName>
        <fullName evidence="3">UDP-N-acetylglucosamine 2-epimerase (Non-hydrolyzing)</fullName>
    </submittedName>
</protein>
<dbReference type="AlphaFoldDB" id="A0A2N5XZM6"/>
<gene>
    <name evidence="3" type="ORF">CWI75_14975</name>
</gene>
<evidence type="ECO:0000313" key="3">
    <source>
        <dbReference type="EMBL" id="PLW81598.1"/>
    </source>
</evidence>